<dbReference type="PROSITE" id="PS50071">
    <property type="entry name" value="HOMEOBOX_2"/>
    <property type="match status" value="1"/>
</dbReference>
<dbReference type="Pfam" id="PF02183">
    <property type="entry name" value="HALZ"/>
    <property type="match status" value="1"/>
</dbReference>
<feature type="compositionally biased region" description="Basic and acidic residues" evidence="12">
    <location>
        <begin position="192"/>
        <end position="203"/>
    </location>
</feature>
<organism evidence="14 15">
    <name type="scientific">Erythroxylum novogranatense</name>
    <dbReference type="NCBI Taxonomy" id="1862640"/>
    <lineage>
        <taxon>Eukaryota</taxon>
        <taxon>Viridiplantae</taxon>
        <taxon>Streptophyta</taxon>
        <taxon>Embryophyta</taxon>
        <taxon>Tracheophyta</taxon>
        <taxon>Spermatophyta</taxon>
        <taxon>Magnoliopsida</taxon>
        <taxon>eudicotyledons</taxon>
        <taxon>Gunneridae</taxon>
        <taxon>Pentapetalae</taxon>
        <taxon>rosids</taxon>
        <taxon>fabids</taxon>
        <taxon>Malpighiales</taxon>
        <taxon>Erythroxylaceae</taxon>
        <taxon>Erythroxylum</taxon>
    </lineage>
</organism>
<comment type="subcellular location">
    <subcellularLocation>
        <location evidence="1 8 9">Nucleus</location>
    </subcellularLocation>
</comment>
<evidence type="ECO:0000256" key="12">
    <source>
        <dbReference type="SAM" id="MobiDB-lite"/>
    </source>
</evidence>
<evidence type="ECO:0000256" key="5">
    <source>
        <dbReference type="ARBA" id="ARBA00023163"/>
    </source>
</evidence>
<evidence type="ECO:0000256" key="6">
    <source>
        <dbReference type="ARBA" id="ARBA00023242"/>
    </source>
</evidence>
<evidence type="ECO:0000256" key="7">
    <source>
        <dbReference type="ARBA" id="ARBA00025748"/>
    </source>
</evidence>
<dbReference type="SUPFAM" id="SSF46689">
    <property type="entry name" value="Homeodomain-like"/>
    <property type="match status" value="1"/>
</dbReference>
<dbReference type="PROSITE" id="PS00027">
    <property type="entry name" value="HOMEOBOX_1"/>
    <property type="match status" value="1"/>
</dbReference>
<comment type="caution">
    <text evidence="14">The sequence shown here is derived from an EMBL/GenBank/DDBJ whole genome shotgun (WGS) entry which is preliminary data.</text>
</comment>
<feature type="DNA-binding region" description="Homeobox" evidence="8">
    <location>
        <begin position="82"/>
        <end position="141"/>
    </location>
</feature>
<name>A0AAV8SN28_9ROSI</name>
<accession>A0AAV8SN28</accession>
<dbReference type="GO" id="GO:0005634">
    <property type="term" value="C:nucleus"/>
    <property type="evidence" value="ECO:0007669"/>
    <property type="project" value="UniProtKB-SubCell"/>
</dbReference>
<evidence type="ECO:0000256" key="3">
    <source>
        <dbReference type="ARBA" id="ARBA00023125"/>
    </source>
</evidence>
<dbReference type="InterPro" id="IPR003106">
    <property type="entry name" value="Leu_zip_homeo"/>
</dbReference>
<keyword evidence="6 8" id="KW-0539">Nucleus</keyword>
<evidence type="ECO:0000259" key="13">
    <source>
        <dbReference type="PROSITE" id="PS50071"/>
    </source>
</evidence>
<evidence type="ECO:0000256" key="8">
    <source>
        <dbReference type="PROSITE-ProRule" id="PRU00108"/>
    </source>
</evidence>
<dbReference type="InterPro" id="IPR017970">
    <property type="entry name" value="Homeobox_CS"/>
</dbReference>
<gene>
    <name evidence="14" type="ORF">K2173_019684</name>
</gene>
<comment type="similarity">
    <text evidence="7 10">Belongs to the HD-ZIP homeobox family. Class I subfamily.</text>
</comment>
<evidence type="ECO:0000256" key="11">
    <source>
        <dbReference type="SAM" id="Coils"/>
    </source>
</evidence>
<keyword evidence="5 10" id="KW-0804">Transcription</keyword>
<feature type="coiled-coil region" evidence="11">
    <location>
        <begin position="146"/>
        <end position="180"/>
    </location>
</feature>
<evidence type="ECO:0000313" key="15">
    <source>
        <dbReference type="Proteomes" id="UP001159364"/>
    </source>
</evidence>
<keyword evidence="3 8" id="KW-0238">DNA-binding</keyword>
<evidence type="ECO:0000256" key="9">
    <source>
        <dbReference type="RuleBase" id="RU000682"/>
    </source>
</evidence>
<dbReference type="PRINTS" id="PR00031">
    <property type="entry name" value="HTHREPRESSR"/>
</dbReference>
<evidence type="ECO:0000256" key="1">
    <source>
        <dbReference type="ARBA" id="ARBA00004123"/>
    </source>
</evidence>
<reference evidence="14 15" key="1">
    <citation type="submission" date="2021-09" db="EMBL/GenBank/DDBJ databases">
        <title>Genomic insights and catalytic innovation underlie evolution of tropane alkaloids biosynthesis.</title>
        <authorList>
            <person name="Wang Y.-J."/>
            <person name="Tian T."/>
            <person name="Huang J.-P."/>
            <person name="Huang S.-X."/>
        </authorList>
    </citation>
    <scope>NUCLEOTIDE SEQUENCE [LARGE SCALE GENOMIC DNA]</scope>
    <source>
        <strain evidence="14">KIB-2018</strain>
        <tissue evidence="14">Leaf</tissue>
    </source>
</reference>
<keyword evidence="2 10" id="KW-0805">Transcription regulation</keyword>
<feature type="region of interest" description="Disordered" evidence="12">
    <location>
        <begin position="182"/>
        <end position="210"/>
    </location>
</feature>
<evidence type="ECO:0000256" key="10">
    <source>
        <dbReference type="RuleBase" id="RU369038"/>
    </source>
</evidence>
<dbReference type="GO" id="GO:0000976">
    <property type="term" value="F:transcription cis-regulatory region binding"/>
    <property type="evidence" value="ECO:0007669"/>
    <property type="project" value="UniProtKB-ARBA"/>
</dbReference>
<protein>
    <recommendedName>
        <fullName evidence="10">Homeobox-leucine zipper protein</fullName>
    </recommendedName>
    <alternativeName>
        <fullName evidence="10">HD-ZIP protein</fullName>
    </alternativeName>
    <alternativeName>
        <fullName evidence="10">Homeodomain transcription factor</fullName>
    </alternativeName>
</protein>
<evidence type="ECO:0000256" key="2">
    <source>
        <dbReference type="ARBA" id="ARBA00023015"/>
    </source>
</evidence>
<dbReference type="CDD" id="cd00086">
    <property type="entry name" value="homeodomain"/>
    <property type="match status" value="1"/>
</dbReference>
<sequence>MVGGLLLRICPLRFKRIKLVVALLCLLKPFSFRSLLFPSLVGSRSMVSFEDVHEVSGLTTPLFCAFDRERNGGDDLDEYFRHPEKKRKLSVDQVQFLEKSFEAENKLEPERKIQLAKDLGLQPRQVAIWFQNRRARLKTKQVDKDYETLKASYDTLKSDYDNLVKEKNKLKAEVESLSKELLLGQTENGTSSEKDTLSQESQEKQVGYSASEGEVSKLSILACKQEDLSAAKSEMFDSESQHYTDGVQSSLLEAVDSSYAFEPDHSQLSQDEDDNVSKSILPPYVFPKLEDVDCSNTPASFEDHAFWSWSY</sequence>
<dbReference type="GO" id="GO:0000981">
    <property type="term" value="F:DNA-binding transcription factor activity, RNA polymerase II-specific"/>
    <property type="evidence" value="ECO:0007669"/>
    <property type="project" value="UniProtKB-UniRule"/>
</dbReference>
<evidence type="ECO:0000256" key="4">
    <source>
        <dbReference type="ARBA" id="ARBA00023155"/>
    </source>
</evidence>
<dbReference type="InterPro" id="IPR000047">
    <property type="entry name" value="HTH_motif"/>
</dbReference>
<dbReference type="InterPro" id="IPR045224">
    <property type="entry name" value="HDZip_class_I_plant"/>
</dbReference>
<keyword evidence="4 8" id="KW-0371">Homeobox</keyword>
<dbReference type="InterPro" id="IPR009057">
    <property type="entry name" value="Homeodomain-like_sf"/>
</dbReference>
<dbReference type="Pfam" id="PF00046">
    <property type="entry name" value="Homeodomain"/>
    <property type="match status" value="1"/>
</dbReference>
<dbReference type="PANTHER" id="PTHR24326">
    <property type="entry name" value="HOMEOBOX-LEUCINE ZIPPER PROTEIN"/>
    <property type="match status" value="1"/>
</dbReference>
<dbReference type="FunFam" id="1.10.10.60:FF:000144">
    <property type="entry name" value="homeobox-leucine zipper protein ATHB-6-like"/>
    <property type="match status" value="1"/>
</dbReference>
<feature type="domain" description="Homeobox" evidence="13">
    <location>
        <begin position="80"/>
        <end position="140"/>
    </location>
</feature>
<dbReference type="InterPro" id="IPR001356">
    <property type="entry name" value="HD"/>
</dbReference>
<comment type="function">
    <text evidence="10">Transcription factor.</text>
</comment>
<proteinExistence type="inferred from homology"/>
<dbReference type="AlphaFoldDB" id="A0AAV8SN28"/>
<dbReference type="PANTHER" id="PTHR24326:SF606">
    <property type="entry name" value="HOMEOBOX-LEUCINE ZIPPER PROTEIN ATHB-54"/>
    <property type="match status" value="1"/>
</dbReference>
<dbReference type="GO" id="GO:0045893">
    <property type="term" value="P:positive regulation of DNA-templated transcription"/>
    <property type="evidence" value="ECO:0007669"/>
    <property type="project" value="TreeGrafter"/>
</dbReference>
<evidence type="ECO:0000313" key="14">
    <source>
        <dbReference type="EMBL" id="KAJ8753285.1"/>
    </source>
</evidence>
<dbReference type="Gene3D" id="1.10.10.60">
    <property type="entry name" value="Homeodomain-like"/>
    <property type="match status" value="1"/>
</dbReference>
<dbReference type="SMART" id="SM00389">
    <property type="entry name" value="HOX"/>
    <property type="match status" value="1"/>
</dbReference>
<keyword evidence="15" id="KW-1185">Reference proteome</keyword>
<dbReference type="EMBL" id="JAIWQS010000010">
    <property type="protein sequence ID" value="KAJ8753285.1"/>
    <property type="molecule type" value="Genomic_DNA"/>
</dbReference>
<dbReference type="Proteomes" id="UP001159364">
    <property type="component" value="Linkage Group LG10"/>
</dbReference>
<keyword evidence="11" id="KW-0175">Coiled coil</keyword>